<proteinExistence type="predicted"/>
<dbReference type="Proteomes" id="UP001242732">
    <property type="component" value="Chromosome"/>
</dbReference>
<dbReference type="RefSeq" id="WP_011795991.1">
    <property type="nucleotide sequence ID" value="NZ_CP023687.1"/>
</dbReference>
<name>A0ABY9AIP2_PARCI</name>
<sequence length="131" mass="14783">MTGLYRQIQAIKEKLLPKLINRGSGGVQVGKVDGDVTATSYVTIVNLHAEPTVSKDEEPAPISLTTPEQREVLRMIRQLPVADSVFSFMKREFGTRMVIDLQPSQLLRVRRYIEAINRRQKRSESRGCNAS</sequence>
<protein>
    <submittedName>
        <fullName evidence="1">Uncharacterized protein</fullName>
    </submittedName>
</protein>
<evidence type="ECO:0000313" key="2">
    <source>
        <dbReference type="Proteomes" id="UP001242732"/>
    </source>
</evidence>
<keyword evidence="2" id="KW-1185">Reference proteome</keyword>
<organism evidence="1 2">
    <name type="scientific">Paracidovorax citrulli</name>
    <name type="common">Acidovorax citrulli</name>
    <dbReference type="NCBI Taxonomy" id="80869"/>
    <lineage>
        <taxon>Bacteria</taxon>
        <taxon>Pseudomonadati</taxon>
        <taxon>Pseudomonadota</taxon>
        <taxon>Betaproteobacteria</taxon>
        <taxon>Burkholderiales</taxon>
        <taxon>Comamonadaceae</taxon>
        <taxon>Paracidovorax</taxon>
    </lineage>
</organism>
<evidence type="ECO:0000313" key="1">
    <source>
        <dbReference type="EMBL" id="WIY46709.1"/>
    </source>
</evidence>
<dbReference type="EMBL" id="CP127363">
    <property type="protein sequence ID" value="WIY46709.1"/>
    <property type="molecule type" value="Genomic_DNA"/>
</dbReference>
<gene>
    <name evidence="1" type="ORF">QRO08_12640</name>
</gene>
<accession>A0ABY9AIP2</accession>
<reference evidence="1 2" key="1">
    <citation type="submission" date="2023-06" db="EMBL/GenBank/DDBJ databases">
        <authorList>
            <person name="Ham H."/>
            <person name="Park D.S."/>
        </authorList>
    </citation>
    <scope>NUCLEOTIDE SEQUENCE [LARGE SCALE GENOMIC DNA]</scope>
    <source>
        <strain evidence="1 2">KACC 17005</strain>
    </source>
</reference>